<dbReference type="Pfam" id="PF00407">
    <property type="entry name" value="Bet_v_1"/>
    <property type="match status" value="1"/>
</dbReference>
<comment type="similarity">
    <text evidence="1">Belongs to the BetVI family.</text>
</comment>
<evidence type="ECO:0000313" key="4">
    <source>
        <dbReference type="RefSeq" id="XP_050941591.1"/>
    </source>
</evidence>
<proteinExistence type="inferred from homology"/>
<evidence type="ECO:0000313" key="3">
    <source>
        <dbReference type="Proteomes" id="UP001652600"/>
    </source>
</evidence>
<dbReference type="InterPro" id="IPR050279">
    <property type="entry name" value="Plant_def-hormone_signal"/>
</dbReference>
<dbReference type="RefSeq" id="XP_050941591.1">
    <property type="nucleotide sequence ID" value="XM_051085634.1"/>
</dbReference>
<dbReference type="GeneID" id="127149763"/>
<organism evidence="3 4">
    <name type="scientific">Cucumis melo</name>
    <name type="common">Muskmelon</name>
    <dbReference type="NCBI Taxonomy" id="3656"/>
    <lineage>
        <taxon>Eukaryota</taxon>
        <taxon>Viridiplantae</taxon>
        <taxon>Streptophyta</taxon>
        <taxon>Embryophyta</taxon>
        <taxon>Tracheophyta</taxon>
        <taxon>Spermatophyta</taxon>
        <taxon>Magnoliopsida</taxon>
        <taxon>eudicotyledons</taxon>
        <taxon>Gunneridae</taxon>
        <taxon>Pentapetalae</taxon>
        <taxon>rosids</taxon>
        <taxon>fabids</taxon>
        <taxon>Cucurbitales</taxon>
        <taxon>Cucurbitaceae</taxon>
        <taxon>Benincaseae</taxon>
        <taxon>Cucumis</taxon>
    </lineage>
</organism>
<dbReference type="SUPFAM" id="SSF55961">
    <property type="entry name" value="Bet v1-like"/>
    <property type="match status" value="1"/>
</dbReference>
<dbReference type="PANTHER" id="PTHR31213:SF162">
    <property type="entry name" value="BET V I_MAJOR LATEX PROTEIN DOMAIN-CONTAINING PROTEIN"/>
    <property type="match status" value="1"/>
</dbReference>
<name>A0ABM3KUX8_CUCME</name>
<reference evidence="4" key="1">
    <citation type="submission" date="2025-08" db="UniProtKB">
        <authorList>
            <consortium name="RefSeq"/>
        </authorList>
    </citation>
    <scope>IDENTIFICATION</scope>
    <source>
        <tissue evidence="4">Stem</tissue>
    </source>
</reference>
<accession>A0ABM3KUX8</accession>
<feature type="domain" description="Bet v I/Major latex protein" evidence="2">
    <location>
        <begin position="2"/>
        <end position="138"/>
    </location>
</feature>
<dbReference type="PANTHER" id="PTHR31213">
    <property type="entry name" value="OS08G0374000 PROTEIN-RELATED"/>
    <property type="match status" value="1"/>
</dbReference>
<evidence type="ECO:0000259" key="2">
    <source>
        <dbReference type="Pfam" id="PF00407"/>
    </source>
</evidence>
<keyword evidence="3" id="KW-1185">Reference proteome</keyword>
<dbReference type="Gene3D" id="3.30.530.20">
    <property type="match status" value="1"/>
</dbReference>
<dbReference type="Proteomes" id="UP001652600">
    <property type="component" value="Chromosome 6"/>
</dbReference>
<dbReference type="CDD" id="cd07816">
    <property type="entry name" value="Bet_v1-like"/>
    <property type="match status" value="1"/>
</dbReference>
<dbReference type="InterPro" id="IPR000916">
    <property type="entry name" value="Bet_v_I/MLP"/>
</dbReference>
<evidence type="ECO:0000256" key="1">
    <source>
        <dbReference type="ARBA" id="ARBA00009744"/>
    </source>
</evidence>
<dbReference type="InterPro" id="IPR023393">
    <property type="entry name" value="START-like_dom_sf"/>
</dbReference>
<gene>
    <name evidence="4" type="primary">LOC127149763</name>
</gene>
<sequence length="184" mass="21004">MVKEVEAEAKLRVGIETLWKALVKDLRFIVPKLMPNSVEKVELIHGDGGLGSVLLFHLVHDEEMMKRQKEKIVKLDETKHEFGIEVMEGNILKRGFSSFNTTFKLSSISEKETLVDFKVVYETELGDDEVEQSHLEKVATSTSLSFFQLLENFLLDSSSYDVFGPQTKDTFAVWIMEILVLGFQ</sequence>
<protein>
    <submittedName>
        <fullName evidence="4">Phytohormone-binding protein CSBP-like</fullName>
    </submittedName>
</protein>